<gene>
    <name evidence="2" type="ORF">QEZ41_02585</name>
</gene>
<feature type="transmembrane region" description="Helical" evidence="1">
    <location>
        <begin position="105"/>
        <end position="122"/>
    </location>
</feature>
<dbReference type="PIRSF" id="PIRSF004923">
    <property type="entry name" value="RseC"/>
    <property type="match status" value="1"/>
</dbReference>
<name>A0ABT7SLV7_9GAMM</name>
<dbReference type="InterPro" id="IPR007359">
    <property type="entry name" value="SigmaE_reg_RseC_MucC"/>
</dbReference>
<keyword evidence="1" id="KW-0812">Transmembrane</keyword>
<proteinExistence type="predicted"/>
<dbReference type="RefSeq" id="WP_289409823.1">
    <property type="nucleotide sequence ID" value="NZ_JAUCDY010000002.1"/>
</dbReference>
<organism evidence="2 3">
    <name type="scientific">Thiopseudomonas acetoxidans</name>
    <dbReference type="NCBI Taxonomy" id="3041622"/>
    <lineage>
        <taxon>Bacteria</taxon>
        <taxon>Pseudomonadati</taxon>
        <taxon>Pseudomonadota</taxon>
        <taxon>Gammaproteobacteria</taxon>
        <taxon>Pseudomonadales</taxon>
        <taxon>Pseudomonadaceae</taxon>
        <taxon>Thiopseudomonas</taxon>
    </lineage>
</organism>
<dbReference type="EMBL" id="JAUCDY010000002">
    <property type="protein sequence ID" value="MDM7857168.1"/>
    <property type="molecule type" value="Genomic_DNA"/>
</dbReference>
<sequence>MLEERGQVIAVEQGAVRVRVNRQSACGSCQAKVACGQGLMQAMQSEYCHEVRAITDLHLQEGDFVVLGVSEDLLLRSALMVYLLPLLALIAGAVLGQQIGLTEGWSIFLAGVTFAASGVYLYRFNMRNTNNTDLMPVVLRAEFAVQQN</sequence>
<dbReference type="Pfam" id="PF04246">
    <property type="entry name" value="RseC_MucC"/>
    <property type="match status" value="1"/>
</dbReference>
<protein>
    <submittedName>
        <fullName evidence="2">SoxR reducing system RseC family protein</fullName>
    </submittedName>
</protein>
<dbReference type="Proteomes" id="UP001241056">
    <property type="component" value="Unassembled WGS sequence"/>
</dbReference>
<accession>A0ABT7SLV7</accession>
<evidence type="ECO:0000313" key="3">
    <source>
        <dbReference type="Proteomes" id="UP001241056"/>
    </source>
</evidence>
<keyword evidence="3" id="KW-1185">Reference proteome</keyword>
<evidence type="ECO:0000313" key="2">
    <source>
        <dbReference type="EMBL" id="MDM7857168.1"/>
    </source>
</evidence>
<dbReference type="PANTHER" id="PTHR35867:SF1">
    <property type="entry name" value="PROTEIN RSEC"/>
    <property type="match status" value="1"/>
</dbReference>
<feature type="transmembrane region" description="Helical" evidence="1">
    <location>
        <begin position="79"/>
        <end position="99"/>
    </location>
</feature>
<keyword evidence="1" id="KW-0472">Membrane</keyword>
<dbReference type="InterPro" id="IPR026268">
    <property type="entry name" value="RseC"/>
</dbReference>
<evidence type="ECO:0000256" key="1">
    <source>
        <dbReference type="SAM" id="Phobius"/>
    </source>
</evidence>
<keyword evidence="1" id="KW-1133">Transmembrane helix</keyword>
<dbReference type="PANTHER" id="PTHR35867">
    <property type="entry name" value="PROTEIN RSEC"/>
    <property type="match status" value="1"/>
</dbReference>
<comment type="caution">
    <text evidence="2">The sequence shown here is derived from an EMBL/GenBank/DDBJ whole genome shotgun (WGS) entry which is preliminary data.</text>
</comment>
<reference evidence="2 3" key="1">
    <citation type="submission" date="2023-06" db="EMBL/GenBank/DDBJ databases">
        <title>Thiopseudomonas sp. CY1220 draft genome sequence.</title>
        <authorList>
            <person name="Zhao G."/>
            <person name="An M."/>
        </authorList>
    </citation>
    <scope>NUCLEOTIDE SEQUENCE [LARGE SCALE GENOMIC DNA]</scope>
    <source>
        <strain evidence="2 3">CY1220</strain>
    </source>
</reference>